<evidence type="ECO:0000313" key="4">
    <source>
        <dbReference type="Proteomes" id="UP000053766"/>
    </source>
</evidence>
<proteinExistence type="predicted"/>
<evidence type="ECO:0000259" key="2">
    <source>
        <dbReference type="Pfam" id="PF24983"/>
    </source>
</evidence>
<feature type="compositionally biased region" description="Basic and acidic residues" evidence="1">
    <location>
        <begin position="498"/>
        <end position="511"/>
    </location>
</feature>
<feature type="region of interest" description="Disordered" evidence="1">
    <location>
        <begin position="478"/>
        <end position="561"/>
    </location>
</feature>
<feature type="domain" description="DUF7774" evidence="2">
    <location>
        <begin position="272"/>
        <end position="364"/>
    </location>
</feature>
<evidence type="ECO:0000256" key="1">
    <source>
        <dbReference type="SAM" id="MobiDB-lite"/>
    </source>
</evidence>
<dbReference type="OrthoDB" id="5876090at2759"/>
<protein>
    <recommendedName>
        <fullName evidence="2">DUF7774 domain-containing protein</fullName>
    </recommendedName>
</protein>
<dbReference type="InterPro" id="IPR056676">
    <property type="entry name" value="DUF7774"/>
</dbReference>
<name>A0A0D8XSV3_DICVI</name>
<accession>A0A0D8XSV3</accession>
<feature type="region of interest" description="Disordered" evidence="1">
    <location>
        <begin position="433"/>
        <end position="456"/>
    </location>
</feature>
<feature type="compositionally biased region" description="Basic residues" evidence="1">
    <location>
        <begin position="1"/>
        <end position="13"/>
    </location>
</feature>
<dbReference type="PANTHER" id="PTHR38630">
    <property type="entry name" value="PROTEIN CBG12780"/>
    <property type="match status" value="1"/>
</dbReference>
<dbReference type="STRING" id="29172.A0A0D8XSV3"/>
<reference evidence="3 4" key="1">
    <citation type="submission" date="2013-11" db="EMBL/GenBank/DDBJ databases">
        <title>Draft genome of the bovine lungworm Dictyocaulus viviparus.</title>
        <authorList>
            <person name="Mitreva M."/>
        </authorList>
    </citation>
    <scope>NUCLEOTIDE SEQUENCE [LARGE SCALE GENOMIC DNA]</scope>
    <source>
        <strain evidence="3 4">HannoverDv2000</strain>
    </source>
</reference>
<reference evidence="4" key="2">
    <citation type="journal article" date="2016" name="Sci. Rep.">
        <title>Dictyocaulus viviparus genome, variome and transcriptome elucidate lungworm biology and support future intervention.</title>
        <authorList>
            <person name="McNulty S.N."/>
            <person name="Strube C."/>
            <person name="Rosa B.A."/>
            <person name="Martin J.C."/>
            <person name="Tyagi R."/>
            <person name="Choi Y.J."/>
            <person name="Wang Q."/>
            <person name="Hallsworth Pepin K."/>
            <person name="Zhang X."/>
            <person name="Ozersky P."/>
            <person name="Wilson R.K."/>
            <person name="Sternberg P.W."/>
            <person name="Gasser R.B."/>
            <person name="Mitreva M."/>
        </authorList>
    </citation>
    <scope>NUCLEOTIDE SEQUENCE [LARGE SCALE GENOMIC DNA]</scope>
    <source>
        <strain evidence="4">HannoverDv2000</strain>
    </source>
</reference>
<sequence length="561" mass="65689">MFRLLQRSKKPSKKTKEIEDDEEQISSILPKNKRSRKSSRASALLRRWYGSRKRLGAAEETIDEDEEALLTMEPTSSEKRRRHLRKKYGINLKDEEDFLKFFQRACRDDIEEFESVNAVFRPAATKMRQAKLSSDIKTETSNINNGTTVDEQIVSDQSYQLDNTQSLEEDVTCSVRMEPDQWNKRDEIKVKQDKQQERIDHLMKEINIFLIRVTELEQIHKKAAVVISKLKADLDAKERIICEQNKKIVFLERSLIEKEEKALEKEEDDKPTPEQEAVALRALAIMKRNQILEQILKPTETIVLAEFFQQNMSKPNKTLIDKAFAYGIEVLLMRPDLFEDVVDNELRIFLLDNSRAKRILLDCMLLHPEYVPISWGGDVLAKRQQQYQAFQDLQDSKFVGETSKPKDKVNECQVDVVPRVSNTQFNFLDHRSRSEGLQEKTTNNTFHPMGPKPASNVEQKLDKKLDLGLTKTEAFEHERKSVRKETFQEIPIVTKPESVNHDDQQTRKKTDQSPIRKKAIRSLWEQDRGERVLRRRKSKSKSKLKKRKKGNEQPRKQQQNE</sequence>
<feature type="compositionally biased region" description="Basic residues" evidence="1">
    <location>
        <begin position="533"/>
        <end position="549"/>
    </location>
</feature>
<evidence type="ECO:0000313" key="3">
    <source>
        <dbReference type="EMBL" id="KJH47620.1"/>
    </source>
</evidence>
<organism evidence="3 4">
    <name type="scientific">Dictyocaulus viviparus</name>
    <name type="common">Bovine lungworm</name>
    <dbReference type="NCBI Taxonomy" id="29172"/>
    <lineage>
        <taxon>Eukaryota</taxon>
        <taxon>Metazoa</taxon>
        <taxon>Ecdysozoa</taxon>
        <taxon>Nematoda</taxon>
        <taxon>Chromadorea</taxon>
        <taxon>Rhabditida</taxon>
        <taxon>Rhabditina</taxon>
        <taxon>Rhabditomorpha</taxon>
        <taxon>Strongyloidea</taxon>
        <taxon>Metastrongylidae</taxon>
        <taxon>Dictyocaulus</taxon>
    </lineage>
</organism>
<dbReference type="Pfam" id="PF24983">
    <property type="entry name" value="DUF7774"/>
    <property type="match status" value="1"/>
</dbReference>
<dbReference type="EMBL" id="KN716299">
    <property type="protein sequence ID" value="KJH47620.1"/>
    <property type="molecule type" value="Genomic_DNA"/>
</dbReference>
<dbReference type="Proteomes" id="UP000053766">
    <property type="component" value="Unassembled WGS sequence"/>
</dbReference>
<dbReference type="PANTHER" id="PTHR38630:SF1">
    <property type="entry name" value="DEK_C DOMAIN-CONTAINING PROTEIN-RELATED"/>
    <property type="match status" value="1"/>
</dbReference>
<feature type="compositionally biased region" description="Basic and acidic residues" evidence="1">
    <location>
        <begin position="478"/>
        <end position="487"/>
    </location>
</feature>
<dbReference type="AlphaFoldDB" id="A0A0D8XSV3"/>
<feature type="region of interest" description="Disordered" evidence="1">
    <location>
        <begin position="1"/>
        <end position="41"/>
    </location>
</feature>
<gene>
    <name evidence="3" type="ORF">DICVIV_06279</name>
</gene>
<keyword evidence="4" id="KW-1185">Reference proteome</keyword>